<evidence type="ECO:0000256" key="2">
    <source>
        <dbReference type="ARBA" id="ARBA00022643"/>
    </source>
</evidence>
<proteinExistence type="predicted"/>
<comment type="caution">
    <text evidence="6">The sequence shown here is derived from an EMBL/GenBank/DDBJ whole genome shotgun (WGS) entry which is preliminary data.</text>
</comment>
<gene>
    <name evidence="6" type="ORF">GCM10009554_53210</name>
</gene>
<accession>A0ABN1R4R0</accession>
<evidence type="ECO:0000313" key="6">
    <source>
        <dbReference type="EMBL" id="GAA0951561.1"/>
    </source>
</evidence>
<dbReference type="Pfam" id="PF00296">
    <property type="entry name" value="Bac_luciferase"/>
    <property type="match status" value="1"/>
</dbReference>
<sequence length="294" mass="32425">MVEFGIKTVPAQIGYDELAAVWHEADAVEVIRDAWLWDHLLPLMGPKGGPIFEGWTLLAALAAQTGRLRMGLLVTSNRLRPPAMLAKIAATVDAISHGRLVVGLGVGGTHQDGENPALAEYAAYGFDLVPPAEGIARLDETCRILRRLWTEEVVDFDGKYYRLRENYCSPKPVQHPGPPLLLGGWGDRTLRVVAEHADIWNIPGPPHNDTALIAERGRVLDEHCRAIGRDPREITWSVQTHAFPDDVERTRRTVLELADIGVGHVVLNLLKPFRPGLATWAAEEIIQPIQAKLA</sequence>
<dbReference type="InterPro" id="IPR036661">
    <property type="entry name" value="Luciferase-like_sf"/>
</dbReference>
<keyword evidence="3" id="KW-0560">Oxidoreductase</keyword>
<protein>
    <submittedName>
        <fullName evidence="6">LLM class flavin-dependent oxidoreductase</fullName>
    </submittedName>
</protein>
<dbReference type="InterPro" id="IPR011251">
    <property type="entry name" value="Luciferase-like_dom"/>
</dbReference>
<feature type="domain" description="Luciferase-like" evidence="5">
    <location>
        <begin position="34"/>
        <end position="248"/>
    </location>
</feature>
<dbReference type="SUPFAM" id="SSF51679">
    <property type="entry name" value="Bacterial luciferase-like"/>
    <property type="match status" value="1"/>
</dbReference>
<dbReference type="InterPro" id="IPR050172">
    <property type="entry name" value="SsuD_RutA_monooxygenase"/>
</dbReference>
<evidence type="ECO:0000313" key="7">
    <source>
        <dbReference type="Proteomes" id="UP001500542"/>
    </source>
</evidence>
<evidence type="ECO:0000256" key="1">
    <source>
        <dbReference type="ARBA" id="ARBA00022630"/>
    </source>
</evidence>
<keyword evidence="4" id="KW-0503">Monooxygenase</keyword>
<keyword evidence="7" id="KW-1185">Reference proteome</keyword>
<dbReference type="PANTHER" id="PTHR42847:SF4">
    <property type="entry name" value="ALKANESULFONATE MONOOXYGENASE-RELATED"/>
    <property type="match status" value="1"/>
</dbReference>
<dbReference type="Proteomes" id="UP001500542">
    <property type="component" value="Unassembled WGS sequence"/>
</dbReference>
<evidence type="ECO:0000259" key="5">
    <source>
        <dbReference type="Pfam" id="PF00296"/>
    </source>
</evidence>
<dbReference type="Gene3D" id="3.20.20.30">
    <property type="entry name" value="Luciferase-like domain"/>
    <property type="match status" value="1"/>
</dbReference>
<reference evidence="6 7" key="1">
    <citation type="journal article" date="2019" name="Int. J. Syst. Evol. Microbiol.">
        <title>The Global Catalogue of Microorganisms (GCM) 10K type strain sequencing project: providing services to taxonomists for standard genome sequencing and annotation.</title>
        <authorList>
            <consortium name="The Broad Institute Genomics Platform"/>
            <consortium name="The Broad Institute Genome Sequencing Center for Infectious Disease"/>
            <person name="Wu L."/>
            <person name="Ma J."/>
        </authorList>
    </citation>
    <scope>NUCLEOTIDE SEQUENCE [LARGE SCALE GENOMIC DNA]</scope>
    <source>
        <strain evidence="6 7">JCM 10977</strain>
    </source>
</reference>
<dbReference type="EMBL" id="BAAAHK010000013">
    <property type="protein sequence ID" value="GAA0951561.1"/>
    <property type="molecule type" value="Genomic_DNA"/>
</dbReference>
<dbReference type="RefSeq" id="WP_343975676.1">
    <property type="nucleotide sequence ID" value="NZ_BAAAHK010000013.1"/>
</dbReference>
<evidence type="ECO:0000256" key="4">
    <source>
        <dbReference type="ARBA" id="ARBA00023033"/>
    </source>
</evidence>
<keyword evidence="2" id="KW-0288">FMN</keyword>
<organism evidence="6 7">
    <name type="scientific">Kribbella koreensis</name>
    <dbReference type="NCBI Taxonomy" id="57909"/>
    <lineage>
        <taxon>Bacteria</taxon>
        <taxon>Bacillati</taxon>
        <taxon>Actinomycetota</taxon>
        <taxon>Actinomycetes</taxon>
        <taxon>Propionibacteriales</taxon>
        <taxon>Kribbellaceae</taxon>
        <taxon>Kribbella</taxon>
    </lineage>
</organism>
<name>A0ABN1R4R0_9ACTN</name>
<keyword evidence="1" id="KW-0285">Flavoprotein</keyword>
<evidence type="ECO:0000256" key="3">
    <source>
        <dbReference type="ARBA" id="ARBA00023002"/>
    </source>
</evidence>
<dbReference type="PANTHER" id="PTHR42847">
    <property type="entry name" value="ALKANESULFONATE MONOOXYGENASE"/>
    <property type="match status" value="1"/>
</dbReference>